<sequence length="715" mass="80252">MSEVTPQQTDQSISDILTKALTEQSSSSSEDFEFIEKDDGLATKGAKLSDDNIPDLITDLNLAGKDKISSEPETNIINLVDSKAAGTPDAVHETIETESLVIIEGANIVSKELENSENILSKDEISGEKHPENIGDIISSEDHEIIVSKNHENNENIHSKDDRNSETISSKDHEILSENIPINDQNIIPQIDSETVDKDDAEVMDILSQDRSESPLQNEDSGAQGSAESVDSLIGDLEQKQENLEKDIDLSQNGSNESANIDNSNSTNVTSEDTPDVTDETTTYTDRPNSKEPEDDVTAYVYPVEKEFWDVEDMEDPHASRARWKRLYIQLHMRSMENPPSQEVAKMHQYRPLNRYNNILANDVSRIILTHPDTEYINANRITIPEVDRAYIMSQGPLDITSEHFWHMVWQEHCPGIVMLNRTMESGKPKCHQYFPKDYGIQLVFGNYLIVCESQFCADGYRMSNLELTHLPSQELRHIIHFQYLSWPDFGAPQTPEDFLQFLVAVREKGLLDVESSTGPAVIHCSAGVGRSGTFILVDACLRRIEIEGHPLNVHVQDIILRMREQRYGCIQSEEQLRFSYVAILVATHNLMSGQPIATVPELVERARKQACVSPVPPRRTSSKSAYNTKPQSEAPEIPPRNAPDIFATETTPLTEKAIINEPNEGIRERIPTEIHPETVEPDGEIPENKITALQIVSAMIAISIGISLFYLLFF</sequence>
<keyword evidence="6" id="KW-0904">Protein phosphatase</keyword>
<evidence type="ECO:0000256" key="2">
    <source>
        <dbReference type="ARBA" id="ARBA00009701"/>
    </source>
</evidence>
<dbReference type="PROSITE" id="PS00383">
    <property type="entry name" value="TYR_PHOSPHATASE_1"/>
    <property type="match status" value="1"/>
</dbReference>
<evidence type="ECO:0000256" key="5">
    <source>
        <dbReference type="ARBA" id="ARBA00022801"/>
    </source>
</evidence>
<feature type="compositionally biased region" description="Basic and acidic residues" evidence="8">
    <location>
        <begin position="147"/>
        <end position="176"/>
    </location>
</feature>
<feature type="compositionally biased region" description="Polar residues" evidence="8">
    <location>
        <begin position="250"/>
        <end position="268"/>
    </location>
</feature>
<evidence type="ECO:0000313" key="13">
    <source>
        <dbReference type="Proteomes" id="UP001165289"/>
    </source>
</evidence>
<feature type="region of interest" description="Disordered" evidence="8">
    <location>
        <begin position="249"/>
        <end position="294"/>
    </location>
</feature>
<dbReference type="PANTHER" id="PTHR46047">
    <property type="entry name" value="TYROSINE-PROTEIN PHOSPHATASE NON-RECEPTOR TYPE 61F"/>
    <property type="match status" value="1"/>
</dbReference>
<dbReference type="PRINTS" id="PR00700">
    <property type="entry name" value="PRTYPHPHTASE"/>
</dbReference>
<dbReference type="AlphaFoldDB" id="A0AAV7JFQ4"/>
<evidence type="ECO:0000259" key="10">
    <source>
        <dbReference type="PROSITE" id="PS50055"/>
    </source>
</evidence>
<dbReference type="InterPro" id="IPR000242">
    <property type="entry name" value="PTP_cat"/>
</dbReference>
<keyword evidence="5" id="KW-0378">Hydrolase</keyword>
<dbReference type="PROSITE" id="PS50056">
    <property type="entry name" value="TYR_PHOSPHATASE_2"/>
    <property type="match status" value="1"/>
</dbReference>
<dbReference type="GO" id="GO:0005737">
    <property type="term" value="C:cytoplasm"/>
    <property type="evidence" value="ECO:0007669"/>
    <property type="project" value="TreeGrafter"/>
</dbReference>
<reference evidence="12 13" key="1">
    <citation type="journal article" date="2023" name="BMC Biol.">
        <title>The compact genome of the sponge Oopsacas minuta (Hexactinellida) is lacking key metazoan core genes.</title>
        <authorList>
            <person name="Santini S."/>
            <person name="Schenkelaars Q."/>
            <person name="Jourda C."/>
            <person name="Duchesne M."/>
            <person name="Belahbib H."/>
            <person name="Rocher C."/>
            <person name="Selva M."/>
            <person name="Riesgo A."/>
            <person name="Vervoort M."/>
            <person name="Leys S.P."/>
            <person name="Kodjabachian L."/>
            <person name="Le Bivic A."/>
            <person name="Borchiellini C."/>
            <person name="Claverie J.M."/>
            <person name="Renard E."/>
        </authorList>
    </citation>
    <scope>NUCLEOTIDE SEQUENCE [LARGE SCALE GENOMIC DNA]</scope>
    <source>
        <strain evidence="12">SPO-2</strain>
    </source>
</reference>
<evidence type="ECO:0000256" key="8">
    <source>
        <dbReference type="SAM" id="MobiDB-lite"/>
    </source>
</evidence>
<evidence type="ECO:0000256" key="9">
    <source>
        <dbReference type="SAM" id="Phobius"/>
    </source>
</evidence>
<dbReference type="GO" id="GO:0004726">
    <property type="term" value="F:non-membrane spanning protein tyrosine phosphatase activity"/>
    <property type="evidence" value="ECO:0007669"/>
    <property type="project" value="TreeGrafter"/>
</dbReference>
<dbReference type="SMART" id="SM00404">
    <property type="entry name" value="PTPc_motif"/>
    <property type="match status" value="1"/>
</dbReference>
<dbReference type="Gene3D" id="3.90.190.10">
    <property type="entry name" value="Protein tyrosine phosphatase superfamily"/>
    <property type="match status" value="1"/>
</dbReference>
<feature type="region of interest" description="Disordered" evidence="8">
    <location>
        <begin position="611"/>
        <end position="643"/>
    </location>
</feature>
<keyword evidence="9" id="KW-1133">Transmembrane helix</keyword>
<dbReference type="GO" id="GO:0046426">
    <property type="term" value="P:negative regulation of receptor signaling pathway via JAK-STAT"/>
    <property type="evidence" value="ECO:0007669"/>
    <property type="project" value="TreeGrafter"/>
</dbReference>
<evidence type="ECO:0000259" key="11">
    <source>
        <dbReference type="PROSITE" id="PS50056"/>
    </source>
</evidence>
<feature type="compositionally biased region" description="Polar residues" evidence="8">
    <location>
        <begin position="214"/>
        <end position="229"/>
    </location>
</feature>
<dbReference type="GO" id="GO:0019901">
    <property type="term" value="F:protein kinase binding"/>
    <property type="evidence" value="ECO:0007669"/>
    <property type="project" value="TreeGrafter"/>
</dbReference>
<feature type="compositionally biased region" description="Low complexity" evidence="8">
    <location>
        <begin position="179"/>
        <end position="192"/>
    </location>
</feature>
<keyword evidence="13" id="KW-1185">Reference proteome</keyword>
<feature type="region of interest" description="Disordered" evidence="8">
    <location>
        <begin position="147"/>
        <end position="196"/>
    </location>
</feature>
<dbReference type="PROSITE" id="PS50055">
    <property type="entry name" value="TYR_PHOSPHATASE_PTP"/>
    <property type="match status" value="1"/>
</dbReference>
<dbReference type="InterPro" id="IPR016130">
    <property type="entry name" value="Tyr_Pase_AS"/>
</dbReference>
<evidence type="ECO:0000313" key="12">
    <source>
        <dbReference type="EMBL" id="KAI6647626.1"/>
    </source>
</evidence>
<feature type="transmembrane region" description="Helical" evidence="9">
    <location>
        <begin position="693"/>
        <end position="714"/>
    </location>
</feature>
<dbReference type="SUPFAM" id="SSF52799">
    <property type="entry name" value="(Phosphotyrosine protein) phosphatases II"/>
    <property type="match status" value="1"/>
</dbReference>
<dbReference type="Proteomes" id="UP001165289">
    <property type="component" value="Unassembled WGS sequence"/>
</dbReference>
<evidence type="ECO:0000256" key="3">
    <source>
        <dbReference type="ARBA" id="ARBA00013064"/>
    </source>
</evidence>
<feature type="region of interest" description="Disordered" evidence="8">
    <location>
        <begin position="209"/>
        <end position="230"/>
    </location>
</feature>
<evidence type="ECO:0000256" key="4">
    <source>
        <dbReference type="ARBA" id="ARBA00022553"/>
    </source>
</evidence>
<keyword evidence="7 9" id="KW-0472">Membrane</keyword>
<dbReference type="EC" id="3.1.3.48" evidence="3"/>
<feature type="domain" description="Tyrosine-protein phosphatase" evidence="10">
    <location>
        <begin position="304"/>
        <end position="587"/>
    </location>
</feature>
<name>A0AAV7JFQ4_9METZ</name>
<accession>A0AAV7JFQ4</accession>
<feature type="domain" description="Tyrosine specific protein phosphatases" evidence="11">
    <location>
        <begin position="497"/>
        <end position="578"/>
    </location>
</feature>
<dbReference type="InterPro" id="IPR051985">
    <property type="entry name" value="NR_tyrosine_phosphatase"/>
</dbReference>
<dbReference type="GO" id="GO:0012505">
    <property type="term" value="C:endomembrane system"/>
    <property type="evidence" value="ECO:0007669"/>
    <property type="project" value="UniProtKB-SubCell"/>
</dbReference>
<feature type="compositionally biased region" description="Polar residues" evidence="8">
    <location>
        <begin position="623"/>
        <end position="632"/>
    </location>
</feature>
<protein>
    <recommendedName>
        <fullName evidence="3">protein-tyrosine-phosphatase</fullName>
        <ecNumber evidence="3">3.1.3.48</ecNumber>
    </recommendedName>
</protein>
<dbReference type="EMBL" id="JAKMXF010000340">
    <property type="protein sequence ID" value="KAI6647626.1"/>
    <property type="molecule type" value="Genomic_DNA"/>
</dbReference>
<organism evidence="12 13">
    <name type="scientific">Oopsacas minuta</name>
    <dbReference type="NCBI Taxonomy" id="111878"/>
    <lineage>
        <taxon>Eukaryota</taxon>
        <taxon>Metazoa</taxon>
        <taxon>Porifera</taxon>
        <taxon>Hexactinellida</taxon>
        <taxon>Hexasterophora</taxon>
        <taxon>Lyssacinosida</taxon>
        <taxon>Leucopsacidae</taxon>
        <taxon>Oopsacas</taxon>
    </lineage>
</organism>
<comment type="similarity">
    <text evidence="2">Belongs to the protein-tyrosine phosphatase family. Non-receptor class 1 subfamily.</text>
</comment>
<keyword evidence="4" id="KW-0597">Phosphoprotein</keyword>
<comment type="subcellular location">
    <subcellularLocation>
        <location evidence="1">Endomembrane system</location>
    </subcellularLocation>
</comment>
<proteinExistence type="inferred from homology"/>
<dbReference type="GO" id="GO:0070373">
    <property type="term" value="P:negative regulation of ERK1 and ERK2 cascade"/>
    <property type="evidence" value="ECO:0007669"/>
    <property type="project" value="TreeGrafter"/>
</dbReference>
<keyword evidence="9" id="KW-0812">Transmembrane</keyword>
<dbReference type="PANTHER" id="PTHR46047:SF3">
    <property type="entry name" value="TYROSINE-PROTEIN PHOSPHATASE NON-RECEPTOR TYPE 61F"/>
    <property type="match status" value="1"/>
</dbReference>
<comment type="caution">
    <text evidence="12">The sequence shown here is derived from an EMBL/GenBank/DDBJ whole genome shotgun (WGS) entry which is preliminary data.</text>
</comment>
<dbReference type="InterPro" id="IPR029021">
    <property type="entry name" value="Prot-tyrosine_phosphatase-like"/>
</dbReference>
<dbReference type="GO" id="GO:0005634">
    <property type="term" value="C:nucleus"/>
    <property type="evidence" value="ECO:0007669"/>
    <property type="project" value="TreeGrafter"/>
</dbReference>
<evidence type="ECO:0000256" key="7">
    <source>
        <dbReference type="ARBA" id="ARBA00023136"/>
    </source>
</evidence>
<dbReference type="InterPro" id="IPR000387">
    <property type="entry name" value="Tyr_Pase_dom"/>
</dbReference>
<evidence type="ECO:0000256" key="1">
    <source>
        <dbReference type="ARBA" id="ARBA00004308"/>
    </source>
</evidence>
<evidence type="ECO:0000256" key="6">
    <source>
        <dbReference type="ARBA" id="ARBA00022912"/>
    </source>
</evidence>
<dbReference type="InterPro" id="IPR003595">
    <property type="entry name" value="Tyr_Pase_cat"/>
</dbReference>
<dbReference type="SMART" id="SM00194">
    <property type="entry name" value="PTPc"/>
    <property type="match status" value="1"/>
</dbReference>
<dbReference type="Pfam" id="PF00102">
    <property type="entry name" value="Y_phosphatase"/>
    <property type="match status" value="1"/>
</dbReference>
<gene>
    <name evidence="12" type="ORF">LOD99_8700</name>
</gene>